<accession>A0ABW6IGB2</accession>
<dbReference type="NCBIfam" id="TIGR00639">
    <property type="entry name" value="PurN"/>
    <property type="match status" value="1"/>
</dbReference>
<evidence type="ECO:0000259" key="5">
    <source>
        <dbReference type="Pfam" id="PF00551"/>
    </source>
</evidence>
<keyword evidence="2 4" id="KW-0808">Transferase</keyword>
<feature type="domain" description="Formyl transferase N-terminal" evidence="5">
    <location>
        <begin position="33"/>
        <end position="209"/>
    </location>
</feature>
<keyword evidence="7" id="KW-1185">Reference proteome</keyword>
<dbReference type="HAMAP" id="MF_01930">
    <property type="entry name" value="PurN"/>
    <property type="match status" value="1"/>
</dbReference>
<dbReference type="EMBL" id="JBHZOL010000082">
    <property type="protein sequence ID" value="MFE4107240.1"/>
    <property type="molecule type" value="Genomic_DNA"/>
</dbReference>
<evidence type="ECO:0000313" key="7">
    <source>
        <dbReference type="Proteomes" id="UP001600165"/>
    </source>
</evidence>
<sequence>MSPDELEFGAELSIISPQVEWPTAQAQPLRLGLMASGNGSNLAAIANAIAAGQLNASIAVLIYNQPEARVAQRAEQLGIPAVLLDHRAFPNRELLDAAIIQTLLQAEVDWVIMAGWMRRVTQVLIAAFPQRILNIHPSLLPSFPGLRAVEQALKAGVKISGCTVHIVELAVDSGPIIMQAAVPVWPNDTAPTLQARIQQQEHRIYPQAIALAAQQSDE</sequence>
<evidence type="ECO:0000256" key="3">
    <source>
        <dbReference type="ARBA" id="ARBA00022755"/>
    </source>
</evidence>
<evidence type="ECO:0000313" key="6">
    <source>
        <dbReference type="EMBL" id="MFE4107240.1"/>
    </source>
</evidence>
<feature type="site" description="Raises pKa of active site His" evidence="4">
    <location>
        <position position="172"/>
    </location>
</feature>
<dbReference type="SUPFAM" id="SSF53328">
    <property type="entry name" value="Formyltransferase"/>
    <property type="match status" value="1"/>
</dbReference>
<comment type="pathway">
    <text evidence="1 4">Purine metabolism; IMP biosynthesis via de novo pathway; N(2)-formyl-N(1)-(5-phospho-D-ribosyl)glycinamide from N(1)-(5-phospho-D-ribosyl)glycinamide (10-formyl THF route): step 1/1.</text>
</comment>
<feature type="binding site" evidence="4">
    <location>
        <position position="134"/>
    </location>
    <ligand>
        <name>(6R)-10-formyltetrahydrofolate</name>
        <dbReference type="ChEBI" id="CHEBI:195366"/>
    </ligand>
</feature>
<evidence type="ECO:0000256" key="4">
    <source>
        <dbReference type="HAMAP-Rule" id="MF_01930"/>
    </source>
</evidence>
<feature type="binding site" evidence="4">
    <location>
        <begin position="39"/>
        <end position="41"/>
    </location>
    <ligand>
        <name>N(1)-(5-phospho-beta-D-ribosyl)glycinamide</name>
        <dbReference type="ChEBI" id="CHEBI:143788"/>
    </ligand>
</feature>
<proteinExistence type="inferred from homology"/>
<name>A0ABW6IGB2_9CYAN</name>
<dbReference type="Gene3D" id="3.40.50.170">
    <property type="entry name" value="Formyl transferase, N-terminal domain"/>
    <property type="match status" value="1"/>
</dbReference>
<protein>
    <recommendedName>
        <fullName evidence="4">Phosphoribosylglycinamide formyltransferase</fullName>
        <ecNumber evidence="4">2.1.2.2</ecNumber>
    </recommendedName>
    <alternativeName>
        <fullName evidence="4">5'-phosphoribosylglycinamide transformylase</fullName>
    </alternativeName>
    <alternativeName>
        <fullName evidence="4">GAR transformylase</fullName>
        <shortName evidence="4">GART</shortName>
    </alternativeName>
</protein>
<feature type="binding site" evidence="4">
    <location>
        <position position="92"/>
    </location>
    <ligand>
        <name>(6R)-10-formyltetrahydrofolate</name>
        <dbReference type="ChEBI" id="CHEBI:195366"/>
    </ligand>
</feature>
<comment type="similarity">
    <text evidence="4">Belongs to the GART family.</text>
</comment>
<evidence type="ECO:0000256" key="2">
    <source>
        <dbReference type="ARBA" id="ARBA00022679"/>
    </source>
</evidence>
<evidence type="ECO:0000256" key="1">
    <source>
        <dbReference type="ARBA" id="ARBA00005054"/>
    </source>
</evidence>
<dbReference type="Pfam" id="PF00551">
    <property type="entry name" value="Formyl_trans_N"/>
    <property type="match status" value="1"/>
</dbReference>
<dbReference type="EC" id="2.1.2.2" evidence="4"/>
<keyword evidence="3 4" id="KW-0658">Purine biosynthesis</keyword>
<comment type="function">
    <text evidence="4">Catalyzes the transfer of a formyl group from 10-formyltetrahydrofolate to 5-phospho-ribosyl-glycinamide (GAR), producing 5-phospho-ribosyl-N-formylglycinamide (FGAR) and tetrahydrofolate.</text>
</comment>
<dbReference type="RefSeq" id="WP_377965763.1">
    <property type="nucleotide sequence ID" value="NZ_JBHZOL010000082.1"/>
</dbReference>
<dbReference type="InterPro" id="IPR002376">
    <property type="entry name" value="Formyl_transf_N"/>
</dbReference>
<organism evidence="6 7">
    <name type="scientific">Almyronema epifaneia S1</name>
    <dbReference type="NCBI Taxonomy" id="2991925"/>
    <lineage>
        <taxon>Bacteria</taxon>
        <taxon>Bacillati</taxon>
        <taxon>Cyanobacteriota</taxon>
        <taxon>Cyanophyceae</taxon>
        <taxon>Nodosilineales</taxon>
        <taxon>Nodosilineaceae</taxon>
        <taxon>Almyronema</taxon>
        <taxon>Almyronema epifaneia</taxon>
    </lineage>
</organism>
<comment type="caution">
    <text evidence="4">Lacks conserved residue(s) required for the propagation of feature annotation.</text>
</comment>
<dbReference type="InterPro" id="IPR004607">
    <property type="entry name" value="GART"/>
</dbReference>
<comment type="catalytic activity">
    <reaction evidence="4">
        <text>N(1)-(5-phospho-beta-D-ribosyl)glycinamide + (6R)-10-formyltetrahydrofolate = N(2)-formyl-N(1)-(5-phospho-beta-D-ribosyl)glycinamide + (6S)-5,6,7,8-tetrahydrofolate + H(+)</text>
        <dbReference type="Rhea" id="RHEA:15053"/>
        <dbReference type="ChEBI" id="CHEBI:15378"/>
        <dbReference type="ChEBI" id="CHEBI:57453"/>
        <dbReference type="ChEBI" id="CHEBI:143788"/>
        <dbReference type="ChEBI" id="CHEBI:147286"/>
        <dbReference type="ChEBI" id="CHEBI:195366"/>
        <dbReference type="EC" id="2.1.2.2"/>
    </reaction>
</comment>
<gene>
    <name evidence="4 6" type="primary">purN</name>
    <name evidence="6" type="ORF">ACFVKH_13170</name>
</gene>
<comment type="caution">
    <text evidence="6">The sequence shown here is derived from an EMBL/GenBank/DDBJ whole genome shotgun (WGS) entry which is preliminary data.</text>
</comment>
<dbReference type="Proteomes" id="UP001600165">
    <property type="component" value="Unassembled WGS sequence"/>
</dbReference>
<dbReference type="InterPro" id="IPR036477">
    <property type="entry name" value="Formyl_transf_N_sf"/>
</dbReference>
<dbReference type="GO" id="GO:0004644">
    <property type="term" value="F:phosphoribosylglycinamide formyltransferase activity"/>
    <property type="evidence" value="ECO:0007669"/>
    <property type="project" value="UniProtKB-EC"/>
</dbReference>
<dbReference type="PANTHER" id="PTHR43369:SF2">
    <property type="entry name" value="PHOSPHORIBOSYLGLYCINAMIDE FORMYLTRANSFERASE"/>
    <property type="match status" value="1"/>
</dbReference>
<dbReference type="CDD" id="cd08645">
    <property type="entry name" value="FMT_core_GART"/>
    <property type="match status" value="1"/>
</dbReference>
<reference evidence="6 7" key="1">
    <citation type="submission" date="2024-10" db="EMBL/GenBank/DDBJ databases">
        <authorList>
            <person name="Ratan Roy A."/>
            <person name="Morales Sandoval P.H."/>
            <person name="De Los Santos Villalobos S."/>
            <person name="Chakraborty S."/>
            <person name="Mukherjee J."/>
        </authorList>
    </citation>
    <scope>NUCLEOTIDE SEQUENCE [LARGE SCALE GENOMIC DNA]</scope>
    <source>
        <strain evidence="6 7">S1</strain>
    </source>
</reference>
<feature type="active site" description="Proton donor" evidence="4">
    <location>
        <position position="136"/>
    </location>
</feature>
<dbReference type="PANTHER" id="PTHR43369">
    <property type="entry name" value="PHOSPHORIBOSYLGLYCINAMIDE FORMYLTRANSFERASE"/>
    <property type="match status" value="1"/>
</dbReference>